<dbReference type="Proteomes" id="UP001442841">
    <property type="component" value="Chromosome"/>
</dbReference>
<feature type="domain" description="CAAX prenyl protease 2/Lysostaphin resistance protein A-like" evidence="2">
    <location>
        <begin position="80"/>
        <end position="169"/>
    </location>
</feature>
<sequence length="176" mass="18271">MVEFVLFSLPTLIYLLVGRRDAAARPTMGLVASARQGWLLAVVLIVVSLGIGWVTTMAVPPEILHGPGTTGRITGVVAGLSVALRAVGEEVFFRGFVQGLVAKRWGPVAGVVVQGVAFLIPHLPLIAISTALVPLVAGQFVIGLLLGWLRHRARSIAPGAVAHAVVNVVVALGVLA</sequence>
<dbReference type="EMBL" id="CP154795">
    <property type="protein sequence ID" value="XAN06243.1"/>
    <property type="molecule type" value="Genomic_DNA"/>
</dbReference>
<keyword evidence="3" id="KW-0378">Hydrolase</keyword>
<protein>
    <submittedName>
        <fullName evidence="3">CPBP family intramembrane glutamic endopeptidase</fullName>
        <ecNumber evidence="3">3.4.-.-</ecNumber>
    </submittedName>
</protein>
<dbReference type="GO" id="GO:0016787">
    <property type="term" value="F:hydrolase activity"/>
    <property type="evidence" value="ECO:0007669"/>
    <property type="project" value="UniProtKB-KW"/>
</dbReference>
<accession>A0ABZ3FN36</accession>
<keyword evidence="1" id="KW-0472">Membrane</keyword>
<dbReference type="RefSeq" id="WP_425307676.1">
    <property type="nucleotide sequence ID" value="NZ_CP154795.1"/>
</dbReference>
<gene>
    <name evidence="3" type="ORF">AADG42_02605</name>
</gene>
<proteinExistence type="predicted"/>
<dbReference type="Pfam" id="PF02517">
    <property type="entry name" value="Rce1-like"/>
    <property type="match status" value="1"/>
</dbReference>
<name>A0ABZ3FN36_9ACTN</name>
<evidence type="ECO:0000256" key="1">
    <source>
        <dbReference type="SAM" id="Phobius"/>
    </source>
</evidence>
<dbReference type="InterPro" id="IPR003675">
    <property type="entry name" value="Rce1/LyrA-like_dom"/>
</dbReference>
<evidence type="ECO:0000313" key="3">
    <source>
        <dbReference type="EMBL" id="XAN06243.1"/>
    </source>
</evidence>
<reference evidence="3 4" key="1">
    <citation type="submission" date="2024-04" db="EMBL/GenBank/DDBJ databases">
        <title>Isolation of an actinomycete strain from pig manure.</title>
        <authorList>
            <person name="Gong T."/>
            <person name="Yu Z."/>
            <person name="An M."/>
            <person name="Wei C."/>
            <person name="Yang W."/>
            <person name="Liu L."/>
        </authorList>
    </citation>
    <scope>NUCLEOTIDE SEQUENCE [LARGE SCALE GENOMIC DNA]</scope>
    <source>
        <strain evidence="3 4">ZF39</strain>
    </source>
</reference>
<feature type="transmembrane region" description="Helical" evidence="1">
    <location>
        <begin position="38"/>
        <end position="59"/>
    </location>
</feature>
<organism evidence="3 4">
    <name type="scientific">Ammonicoccus fulvus</name>
    <dbReference type="NCBI Taxonomy" id="3138240"/>
    <lineage>
        <taxon>Bacteria</taxon>
        <taxon>Bacillati</taxon>
        <taxon>Actinomycetota</taxon>
        <taxon>Actinomycetes</taxon>
        <taxon>Propionibacteriales</taxon>
        <taxon>Propionibacteriaceae</taxon>
        <taxon>Ammonicoccus</taxon>
    </lineage>
</organism>
<dbReference type="EC" id="3.4.-.-" evidence="3"/>
<keyword evidence="4" id="KW-1185">Reference proteome</keyword>
<keyword evidence="1" id="KW-1133">Transmembrane helix</keyword>
<evidence type="ECO:0000313" key="4">
    <source>
        <dbReference type="Proteomes" id="UP001442841"/>
    </source>
</evidence>
<feature type="transmembrane region" description="Helical" evidence="1">
    <location>
        <begin position="156"/>
        <end position="175"/>
    </location>
</feature>
<evidence type="ECO:0000259" key="2">
    <source>
        <dbReference type="Pfam" id="PF02517"/>
    </source>
</evidence>
<keyword evidence="1" id="KW-0812">Transmembrane</keyword>
<feature type="transmembrane region" description="Helical" evidence="1">
    <location>
        <begin position="125"/>
        <end position="149"/>
    </location>
</feature>